<reference evidence="1 2" key="1">
    <citation type="submission" date="2024-01" db="EMBL/GenBank/DDBJ databases">
        <title>The genomes of 5 underutilized Papilionoideae crops provide insights into root nodulation and disease resistanc.</title>
        <authorList>
            <person name="Yuan L."/>
        </authorList>
    </citation>
    <scope>NUCLEOTIDE SEQUENCE [LARGE SCALE GENOMIC DNA]</scope>
    <source>
        <strain evidence="1">ZHUSHIDOU_FW_LH</strain>
        <tissue evidence="1">Leaf</tissue>
    </source>
</reference>
<dbReference type="EMBL" id="JAYWIO010000005">
    <property type="protein sequence ID" value="KAK7261970.1"/>
    <property type="molecule type" value="Genomic_DNA"/>
</dbReference>
<keyword evidence="2" id="KW-1185">Reference proteome</keyword>
<comment type="caution">
    <text evidence="1">The sequence shown here is derived from an EMBL/GenBank/DDBJ whole genome shotgun (WGS) entry which is preliminary data.</text>
</comment>
<dbReference type="Proteomes" id="UP001372338">
    <property type="component" value="Unassembled WGS sequence"/>
</dbReference>
<evidence type="ECO:0000313" key="2">
    <source>
        <dbReference type="Proteomes" id="UP001372338"/>
    </source>
</evidence>
<accession>A0AAN9I394</accession>
<dbReference type="AlphaFoldDB" id="A0AAN9I394"/>
<sequence length="109" mass="13034">MHEEPNCLLLSINSKFFKPIFEYQHSMDQNHYYKNAYALSVLRRVEMKIDDGDISENRLDTMDLRFMRLENLKFKLHSRIIQELGIVGCWVGHGEEKVLWPDIIFLVVY</sequence>
<protein>
    <submittedName>
        <fullName evidence="1">Uncharacterized protein</fullName>
    </submittedName>
</protein>
<proteinExistence type="predicted"/>
<name>A0AAN9I394_CROPI</name>
<gene>
    <name evidence="1" type="ORF">RIF29_28297</name>
</gene>
<evidence type="ECO:0000313" key="1">
    <source>
        <dbReference type="EMBL" id="KAK7261970.1"/>
    </source>
</evidence>
<organism evidence="1 2">
    <name type="scientific">Crotalaria pallida</name>
    <name type="common">Smooth rattlebox</name>
    <name type="synonym">Crotalaria striata</name>
    <dbReference type="NCBI Taxonomy" id="3830"/>
    <lineage>
        <taxon>Eukaryota</taxon>
        <taxon>Viridiplantae</taxon>
        <taxon>Streptophyta</taxon>
        <taxon>Embryophyta</taxon>
        <taxon>Tracheophyta</taxon>
        <taxon>Spermatophyta</taxon>
        <taxon>Magnoliopsida</taxon>
        <taxon>eudicotyledons</taxon>
        <taxon>Gunneridae</taxon>
        <taxon>Pentapetalae</taxon>
        <taxon>rosids</taxon>
        <taxon>fabids</taxon>
        <taxon>Fabales</taxon>
        <taxon>Fabaceae</taxon>
        <taxon>Papilionoideae</taxon>
        <taxon>50 kb inversion clade</taxon>
        <taxon>genistoids sensu lato</taxon>
        <taxon>core genistoids</taxon>
        <taxon>Crotalarieae</taxon>
        <taxon>Crotalaria</taxon>
    </lineage>
</organism>